<keyword evidence="1" id="KW-0732">Signal</keyword>
<name>A0ABX7NK37_9BACT</name>
<dbReference type="Proteomes" id="UP000662747">
    <property type="component" value="Chromosome"/>
</dbReference>
<evidence type="ECO:0000313" key="2">
    <source>
        <dbReference type="EMBL" id="QSQ19145.1"/>
    </source>
</evidence>
<evidence type="ECO:0000256" key="1">
    <source>
        <dbReference type="SAM" id="SignalP"/>
    </source>
</evidence>
<gene>
    <name evidence="2" type="ORF">JY651_27775</name>
</gene>
<accession>A0ABX7NK37</accession>
<feature type="chain" id="PRO_5047073922" evidence="1">
    <location>
        <begin position="19"/>
        <end position="520"/>
    </location>
</feature>
<evidence type="ECO:0000313" key="3">
    <source>
        <dbReference type="Proteomes" id="UP000662747"/>
    </source>
</evidence>
<sequence length="520" mass="55016">MRRTLLTLTLLAGGQALAQDGAGGGRAVRISGGAWTELDAAAEAGFLTQYQYAQGVSVLPTPQGLWRETLPPGALDGADLLLVDAEDSSAQELDEGVPLEDVLRHVVGSEGDVLSPADTGGDELKPQVRQLVLVLPAGTLAALFPEGGAAEVESILHLEPRRLLDVRPETPCEDKCAWPLEATQVVATSVDSGAELPLPERVLANEPPDTAPQPLLNRGGIWIAPVAESEAGTLVRAEAGSGADLYQWSVLHADGQRWSLGVTTTSAVEFTLPADLAQDNALSLSVSAFTWDTSRQTWAAKAAPKPYPGGGGGGGSISYVGVIPNAAGCPNPADLLTFNMDDEDKKNANSRGGWIGGITSNNNTTWRFCRVDASKFKPLSKDSLRQNHYAVLMLGGSCPTGSLRFSRYFDNEDKNNANWASANFVWAPNSSDRNTNLVFCVFRGAGASGATMSDMPNLGFSYGVLAASDFSKRLATGWVHTDDEDSNNQNSYGDPHGQYGDVSRFITVGSNTTVNLVKVR</sequence>
<dbReference type="EMBL" id="CP071090">
    <property type="protein sequence ID" value="QSQ19145.1"/>
    <property type="molecule type" value="Genomic_DNA"/>
</dbReference>
<feature type="signal peptide" evidence="1">
    <location>
        <begin position="1"/>
        <end position="18"/>
    </location>
</feature>
<reference evidence="2 3" key="1">
    <citation type="submission" date="2021-02" db="EMBL/GenBank/DDBJ databases">
        <title>De Novo genome assembly of isolated myxobacteria.</title>
        <authorList>
            <person name="Stevens D.C."/>
        </authorList>
    </citation>
    <scope>NUCLEOTIDE SEQUENCE [LARGE SCALE GENOMIC DNA]</scope>
    <source>
        <strain evidence="3">SCPEA02</strain>
    </source>
</reference>
<proteinExistence type="predicted"/>
<dbReference type="RefSeq" id="WP_206720733.1">
    <property type="nucleotide sequence ID" value="NZ_CP071090.1"/>
</dbReference>
<keyword evidence="3" id="KW-1185">Reference proteome</keyword>
<protein>
    <submittedName>
        <fullName evidence="2">Uncharacterized protein</fullName>
    </submittedName>
</protein>
<organism evidence="2 3">
    <name type="scientific">Pyxidicoccus parkwayensis</name>
    <dbReference type="NCBI Taxonomy" id="2813578"/>
    <lineage>
        <taxon>Bacteria</taxon>
        <taxon>Pseudomonadati</taxon>
        <taxon>Myxococcota</taxon>
        <taxon>Myxococcia</taxon>
        <taxon>Myxococcales</taxon>
        <taxon>Cystobacterineae</taxon>
        <taxon>Myxococcaceae</taxon>
        <taxon>Pyxidicoccus</taxon>
    </lineage>
</organism>